<dbReference type="PeptideAtlas" id="A0AAQ5BHX6"/>
<proteinExistence type="predicted"/>
<reference evidence="1" key="4">
    <citation type="submission" date="2025-08" db="UniProtKB">
        <authorList>
            <consortium name="Ensembl"/>
        </authorList>
    </citation>
    <scope>IDENTIFICATION</scope>
</reference>
<dbReference type="Proteomes" id="UP000005640">
    <property type="component" value="Chromosome 18"/>
</dbReference>
<organism evidence="1 2">
    <name type="scientific">Homo sapiens</name>
    <name type="common">Human</name>
    <dbReference type="NCBI Taxonomy" id="9606"/>
    <lineage>
        <taxon>Eukaryota</taxon>
        <taxon>Metazoa</taxon>
        <taxon>Chordata</taxon>
        <taxon>Craniata</taxon>
        <taxon>Vertebrata</taxon>
        <taxon>Euteleostomi</taxon>
        <taxon>Mammalia</taxon>
        <taxon>Eutheria</taxon>
        <taxon>Euarchontoglires</taxon>
        <taxon>Primates</taxon>
        <taxon>Haplorrhini</taxon>
        <taxon>Catarrhini</taxon>
        <taxon>Hominidae</taxon>
        <taxon>Homo</taxon>
    </lineage>
</organism>
<reference evidence="1" key="5">
    <citation type="submission" date="2025-09" db="UniProtKB">
        <authorList>
            <consortium name="Ensembl"/>
        </authorList>
    </citation>
    <scope>IDENTIFICATION</scope>
</reference>
<name>A0AAQ5BHX6_HUMAN</name>
<reference evidence="1 2" key="3">
    <citation type="journal article" date="2005" name="Nature">
        <title>DNA sequence and analysis of human chromosome 18.</title>
        <authorList>
            <person name="Nusbaum C."/>
            <person name="Zody M.C."/>
            <person name="Borowsky M.L."/>
            <person name="Kamal M."/>
            <person name="Kodira C.D."/>
            <person name="Taylor T.D."/>
            <person name="Whittaker C.A."/>
            <person name="Chang J.L."/>
            <person name="Cuomo C.A."/>
            <person name="Dewar K."/>
            <person name="FitzGerald M.G."/>
            <person name="Yang X."/>
            <person name="Abouelleil A."/>
            <person name="Allen N.R."/>
            <person name="Anderson S."/>
            <person name="Bloom T."/>
            <person name="Bugalter B."/>
            <person name="Butler J."/>
            <person name="Cook A."/>
            <person name="DeCaprio D."/>
            <person name="Engels R."/>
            <person name="Garber M."/>
            <person name="Gnirke A."/>
            <person name="Hafez N."/>
            <person name="Hall J.L."/>
            <person name="Norman C.H."/>
            <person name="Itoh T."/>
            <person name="Jaffe D.B."/>
            <person name="Kuroki Y."/>
            <person name="Lehoczky J."/>
            <person name="Lui A."/>
            <person name="Macdonald P."/>
            <person name="Mauceli E."/>
            <person name="Mikkelsen T.S."/>
            <person name="Naylor J.W."/>
            <person name="Nicol R."/>
            <person name="Nguyen C."/>
            <person name="Noguchi H."/>
            <person name="O'Leary S.B."/>
            <person name="O'Neill K."/>
            <person name="Piqani B."/>
            <person name="Smith C.L."/>
            <person name="Talamas J.A."/>
            <person name="Topham K."/>
            <person name="Totoki Y."/>
            <person name="Toyoda A."/>
            <person name="Wain H.M."/>
            <person name="Young S.K."/>
            <person name="Zeng Q."/>
            <person name="Zimmer A.R."/>
            <person name="Fujiyama A."/>
            <person name="Hattori M."/>
            <person name="Birren B.W."/>
            <person name="Sakaki Y."/>
            <person name="Lander E.S."/>
        </authorList>
    </citation>
    <scope>NUCLEOTIDE SEQUENCE [LARGE SCALE GENOMIC DNA]</scope>
</reference>
<dbReference type="Ensembl" id="ENST00000714410.1">
    <property type="protein sequence ID" value="ENSP00000519680.1"/>
    <property type="gene ID" value="ENSG00000293575.1"/>
</dbReference>
<dbReference type="EMBL" id="AC022795">
    <property type="status" value="NOT_ANNOTATED_CDS"/>
    <property type="molecule type" value="Genomic_DNA"/>
</dbReference>
<accession>A0AAQ5BHX6</accession>
<evidence type="ECO:0000313" key="2">
    <source>
        <dbReference type="Proteomes" id="UP000005640"/>
    </source>
</evidence>
<evidence type="ECO:0000313" key="1">
    <source>
        <dbReference type="Ensembl" id="ENSP00000519680.1"/>
    </source>
</evidence>
<keyword evidence="2" id="KW-1185">Reference proteome</keyword>
<protein>
    <submittedName>
        <fullName evidence="1">Uncharacterized protein</fullName>
    </submittedName>
</protein>
<dbReference type="AlphaFoldDB" id="A0AAQ5BHX6"/>
<reference evidence="1 2" key="2">
    <citation type="journal article" date="2004" name="Nature">
        <title>Finishing the euchromatic sequence of the human genome.</title>
        <authorList>
            <consortium name="International Human Genome Sequencing Consortium"/>
        </authorList>
    </citation>
    <scope>NUCLEOTIDE SEQUENCE [LARGE SCALE GENOMIC DNA]</scope>
</reference>
<reference evidence="1 2" key="1">
    <citation type="journal article" date="2001" name="Nature">
        <title>Initial sequencing and analysis of the human genome.</title>
        <authorList>
            <consortium name="International Human Genome Sequencing Consortium"/>
            <person name="Lander E.S."/>
            <person name="Linton L.M."/>
            <person name="Birren B."/>
            <person name="Nusbaum C."/>
            <person name="Zody M.C."/>
            <person name="Baldwin J."/>
            <person name="Devon K."/>
            <person name="Dewar K."/>
            <person name="Doyle M."/>
            <person name="FitzHugh W."/>
            <person name="Funke R."/>
            <person name="Gage D."/>
            <person name="Harris K."/>
            <person name="Heaford A."/>
            <person name="Howland J."/>
            <person name="Kann L."/>
            <person name="Lehoczky J."/>
            <person name="LeVine R."/>
            <person name="McEwan P."/>
            <person name="McKernan K."/>
            <person name="Meldrim J."/>
            <person name="Mesirov J.P."/>
            <person name="Miranda C."/>
            <person name="Morris W."/>
            <person name="Naylor J."/>
            <person name="Raymond C."/>
            <person name="Rosetti M."/>
            <person name="Santos R."/>
            <person name="Sheridan A."/>
            <person name="Sougnez C."/>
            <person name="Stange-Thomann N."/>
            <person name="Stojanovic N."/>
            <person name="Subramanian A."/>
            <person name="Wyman D."/>
            <person name="Rogers J."/>
            <person name="Sulston J."/>
            <person name="Ainscough R."/>
            <person name="Beck S."/>
            <person name="Bentley D."/>
            <person name="Burton J."/>
            <person name="Clee C."/>
            <person name="Carter N."/>
            <person name="Coulson A."/>
            <person name="Deadman R."/>
            <person name="Deloukas P."/>
            <person name="Dunham A."/>
            <person name="Dunham I."/>
            <person name="Durbin R."/>
            <person name="French L."/>
            <person name="Grafham D."/>
            <person name="Gregory S."/>
            <person name="Hubbard T."/>
            <person name="Humphray S."/>
            <person name="Hunt A."/>
            <person name="Jones M."/>
            <person name="Lloyd C."/>
            <person name="McMurray A."/>
            <person name="Matthews L."/>
            <person name="Mercer S."/>
            <person name="Milne S."/>
            <person name="Mullikin J.C."/>
            <person name="Mungall A."/>
            <person name="Plumb R."/>
            <person name="Ross M."/>
            <person name="Shownkeen R."/>
            <person name="Sims S."/>
            <person name="Waterston R.H."/>
            <person name="Wilson R.K."/>
            <person name="Hillier L.W."/>
            <person name="McPherson J.D."/>
            <person name="Marra M.A."/>
            <person name="Mardis E.R."/>
            <person name="Fulton L.A."/>
            <person name="Chinwalla A.T."/>
            <person name="Pepin K.H."/>
            <person name="Gish W.R."/>
            <person name="Chissoe S.L."/>
            <person name="Wendl M.C."/>
            <person name="Delehaunty K.D."/>
            <person name="Miner T.L."/>
            <person name="Delehaunty A."/>
            <person name="Kramer J.B."/>
            <person name="Cook L.L."/>
            <person name="Fulton R.S."/>
            <person name="Johnson D.L."/>
            <person name="Minx P.J."/>
            <person name="Clifton S.W."/>
            <person name="Hawkins T."/>
            <person name="Branscomb E."/>
            <person name="Predki P."/>
            <person name="Richardson P."/>
            <person name="Wenning S."/>
            <person name="Slezak T."/>
            <person name="Doggett N."/>
            <person name="Cheng J.F."/>
            <person name="Olsen A."/>
            <person name="Lucas S."/>
            <person name="Elkin C."/>
            <person name="Uberbacher E."/>
            <person name="Frazier M."/>
            <person name="Gibbs R.A."/>
            <person name="Muzny D.M."/>
            <person name="Scherer S.E."/>
            <person name="Bouck J.B."/>
            <person name="Sodergren E.J."/>
            <person name="Worley K.C."/>
            <person name="Rives C.M."/>
            <person name="Gorrell J.H."/>
            <person name="Metzker M.L."/>
            <person name="Naylor S.L."/>
            <person name="Kucherlapati R.S."/>
            <person name="Nelson D.L."/>
            <person name="Weinstock G.M."/>
            <person name="Sakaki Y."/>
            <person name="Fujiyama A."/>
            <person name="Hattori M."/>
            <person name="Yada T."/>
            <person name="Toyoda A."/>
            <person name="Itoh T."/>
            <person name="Kawagoe C."/>
            <person name="Watanabe H."/>
            <person name="Totoki Y."/>
            <person name="Taylor T."/>
            <person name="Weissenbach J."/>
            <person name="Heilig R."/>
            <person name="Saurin W."/>
            <person name="Artiguenave F."/>
            <person name="Brottier P."/>
            <person name="Bruls T."/>
            <person name="Pelletier E."/>
            <person name="Robert C."/>
            <person name="Wincker P."/>
            <person name="Smith D.R."/>
            <person name="Doucette-Stamm L."/>
            <person name="Rubenfield M."/>
            <person name="Weinstock K."/>
            <person name="Lee H.M."/>
            <person name="Dubois J."/>
            <person name="Rosenthal A."/>
            <person name="Platzer M."/>
            <person name="Nyakatura G."/>
            <person name="Taudien S."/>
            <person name="Rump A."/>
            <person name="Yang H."/>
            <person name="Yu J."/>
            <person name="Wang J."/>
            <person name="Huang G."/>
            <person name="Gu J."/>
            <person name="Hood L."/>
            <person name="Rowen L."/>
            <person name="Madan A."/>
            <person name="Qin S."/>
            <person name="Davis R.W."/>
            <person name="Federspiel N.A."/>
            <person name="Abola A.P."/>
            <person name="Proctor M.J."/>
            <person name="Myers R.M."/>
            <person name="Schmutz J."/>
            <person name="Dickson M."/>
            <person name="Grimwood J."/>
            <person name="Cox D.R."/>
            <person name="Olson M.V."/>
            <person name="Kaul R."/>
            <person name="Raymond C."/>
            <person name="Shimizu N."/>
            <person name="Kawasaki K."/>
            <person name="Minoshima S."/>
            <person name="Evans G.A."/>
            <person name="Athanasiou M."/>
            <person name="Schultz R."/>
            <person name="Roe B.A."/>
            <person name="Chen F."/>
            <person name="Pan H."/>
            <person name="Ramser J."/>
            <person name="Lehrach H."/>
            <person name="Reinhardt R."/>
            <person name="McCombie W.R."/>
            <person name="de la Bastide M."/>
            <person name="Dedhia N."/>
            <person name="Blocker H."/>
            <person name="Hornischer K."/>
            <person name="Nordsiek G."/>
            <person name="Agarwala R."/>
            <person name="Aravind L."/>
            <person name="Bailey J.A."/>
            <person name="Bateman A."/>
            <person name="Batzoglou S."/>
            <person name="Birney E."/>
            <person name="Bork P."/>
            <person name="Brown D.G."/>
            <person name="Burge C.B."/>
            <person name="Cerutti L."/>
            <person name="Chen H.C."/>
            <person name="Church D."/>
            <person name="Clamp M."/>
            <person name="Copley R.R."/>
            <person name="Doerks T."/>
            <person name="Eddy S.R."/>
            <person name="Eichler E.E."/>
            <person name="Furey T.S."/>
            <person name="Galagan J."/>
            <person name="Gilbert J.G."/>
            <person name="Harmon C."/>
            <person name="Hayashizaki Y."/>
            <person name="Haussler D."/>
            <person name="Hermjakob H."/>
            <person name="Hokamp K."/>
            <person name="Jang W."/>
            <person name="Johnson L.S."/>
            <person name="Jones T.A."/>
            <person name="Kasif S."/>
            <person name="Kaspryzk A."/>
            <person name="Kennedy S."/>
            <person name="Kent W.J."/>
            <person name="Kitts P."/>
            <person name="Koonin E.V."/>
            <person name="Korf I."/>
            <person name="Kulp D."/>
            <person name="Lancet D."/>
            <person name="Lowe T.M."/>
            <person name="McLysaght A."/>
            <person name="Mikkelsen T."/>
            <person name="Moran J.V."/>
            <person name="Mulder N."/>
            <person name="Pollara V.J."/>
            <person name="Ponting C.P."/>
            <person name="Schuler G."/>
            <person name="Schultz J."/>
            <person name="Slater G."/>
            <person name="Smit A.F."/>
            <person name="Stupka E."/>
            <person name="Szustakowski J."/>
            <person name="Thierry-Mieg D."/>
            <person name="Thierry-Mieg J."/>
            <person name="Wagner L."/>
            <person name="Wallis J."/>
            <person name="Wheeler R."/>
            <person name="Williams A."/>
            <person name="Wolf Y.I."/>
            <person name="Wolfe K.H."/>
            <person name="Yang S.P."/>
            <person name="Yeh R.F."/>
            <person name="Collins F."/>
            <person name="Guyer M.S."/>
            <person name="Peterson J."/>
            <person name="Felsenfeld A."/>
            <person name="Wetterstrand K.A."/>
            <person name="Patrinos A."/>
            <person name="Morgan M.J."/>
            <person name="de Jong P."/>
            <person name="Catanese J.J."/>
            <person name="Osoegawa K."/>
            <person name="Shizuya H."/>
            <person name="Choi S."/>
            <person name="Chen Y.J."/>
        </authorList>
    </citation>
    <scope>NUCLEOTIDE SEQUENCE [LARGE SCALE GENOMIC DNA]</scope>
</reference>
<sequence length="26" mass="2894">MRLWASERLWVAVAPGPGSGERRSPQ</sequence>